<reference evidence="5" key="1">
    <citation type="submission" date="2016-04" db="EMBL/GenBank/DDBJ databases">
        <authorList>
            <person name="Osei Sekyere J."/>
            <person name="Sivertsen A."/>
            <person name="Pedersen A.T."/>
            <person name="Sundsfjord A."/>
        </authorList>
    </citation>
    <scope>NUCLEOTIDE SEQUENCE [LARGE SCALE GENOMIC DNA]</scope>
    <source>
        <strain evidence="5">945174350</strain>
    </source>
</reference>
<feature type="domain" description="HD/PDEase" evidence="1">
    <location>
        <begin position="43"/>
        <end position="160"/>
    </location>
</feature>
<evidence type="ECO:0000313" key="4">
    <source>
        <dbReference type="EMBL" id="PYA74861.1"/>
    </source>
</evidence>
<dbReference type="EMBL" id="CP029449">
    <property type="protein sequence ID" value="AWL66752.1"/>
    <property type="molecule type" value="Genomic_DNA"/>
</dbReference>
<evidence type="ECO:0000313" key="7">
    <source>
        <dbReference type="Proteomes" id="UP000247823"/>
    </source>
</evidence>
<dbReference type="Proteomes" id="UP000245399">
    <property type="component" value="Chromosome"/>
</dbReference>
<dbReference type="SMART" id="SM00471">
    <property type="entry name" value="HDc"/>
    <property type="match status" value="1"/>
</dbReference>
<keyword evidence="3" id="KW-0378">Hydrolase</keyword>
<keyword evidence="7" id="KW-1185">Reference proteome</keyword>
<reference evidence="4 7" key="5">
    <citation type="submission" date="2018-06" db="EMBL/GenBank/DDBJ databases">
        <title>Serratia marcescens genome sequencing and assembly.</title>
        <authorList>
            <person name="Martins R.C.R."/>
            <person name="Perdigao-Neto L.V."/>
            <person name="Costa S.F."/>
            <person name="Levin A.S.S."/>
        </authorList>
    </citation>
    <scope>NUCLEOTIDE SEQUENCE [LARGE SCALE GENOMIC DNA]</scope>
    <source>
        <strain evidence="4 7">1283</strain>
    </source>
</reference>
<dbReference type="Pfam" id="PF01966">
    <property type="entry name" value="HD"/>
    <property type="match status" value="1"/>
</dbReference>
<dbReference type="Gene3D" id="1.10.3210.50">
    <property type="match status" value="1"/>
</dbReference>
<dbReference type="InterPro" id="IPR003607">
    <property type="entry name" value="HD/PDEase_dom"/>
</dbReference>
<dbReference type="InterPro" id="IPR006674">
    <property type="entry name" value="HD_domain"/>
</dbReference>
<dbReference type="PANTHER" id="PTHR33594">
    <property type="entry name" value="SUPERFAMILY HYDROLASE, PUTATIVE (AFU_ORTHOLOGUE AFUA_1G03035)-RELATED"/>
    <property type="match status" value="1"/>
</dbReference>
<dbReference type="CDD" id="cd00077">
    <property type="entry name" value="HDc"/>
    <property type="match status" value="1"/>
</dbReference>
<dbReference type="EMBL" id="LJEX02000092">
    <property type="protein sequence ID" value="OCO85212.1"/>
    <property type="molecule type" value="Genomic_DNA"/>
</dbReference>
<evidence type="ECO:0000313" key="3">
    <source>
        <dbReference type="EMBL" id="OCO85212.1"/>
    </source>
</evidence>
<evidence type="ECO:0000313" key="2">
    <source>
        <dbReference type="EMBL" id="AWL66752.1"/>
    </source>
</evidence>
<proteinExistence type="predicted"/>
<reference evidence="7" key="4">
    <citation type="submission" date="2018-06" db="EMBL/GenBank/DDBJ databases">
        <title>Serratia marcescens genome sequencing and assembly.</title>
        <authorList>
            <person name="Martins R.C."/>
            <person name="Perdigao-Neto L.V."/>
            <person name="Costa S.F."/>
            <person name="Levin A.S.S."/>
        </authorList>
    </citation>
    <scope>NUCLEOTIDE SEQUENCE [LARGE SCALE GENOMIC DNA]</scope>
    <source>
        <strain evidence="7">1283</strain>
    </source>
</reference>
<evidence type="ECO:0000313" key="6">
    <source>
        <dbReference type="Proteomes" id="UP000245399"/>
    </source>
</evidence>
<dbReference type="Proteomes" id="UP000247823">
    <property type="component" value="Unassembled WGS sequence"/>
</dbReference>
<dbReference type="SUPFAM" id="SSF109604">
    <property type="entry name" value="HD-domain/PDEase-like"/>
    <property type="match status" value="1"/>
</dbReference>
<dbReference type="PANTHER" id="PTHR33594:SF1">
    <property type="entry name" value="HD_PDEASE DOMAIN-CONTAINING PROTEIN"/>
    <property type="match status" value="1"/>
</dbReference>
<gene>
    <name evidence="3" type="ORF">AN695_0201620</name>
    <name evidence="2" type="ORF">DKC05_03235</name>
    <name evidence="4" type="ORF">DMW51_01315</name>
</gene>
<dbReference type="GO" id="GO:0016787">
    <property type="term" value="F:hydrolase activity"/>
    <property type="evidence" value="ECO:0007669"/>
    <property type="project" value="UniProtKB-KW"/>
</dbReference>
<reference evidence="2 6" key="3">
    <citation type="submission" date="2018-05" db="EMBL/GenBank/DDBJ databases">
        <title>Klebsiella quasipneumonaiae provides a window into carbapenemase gene transfer, plasmid rearrangements and nosocomial acquisition from the hospital environment.</title>
        <authorList>
            <person name="Mathers A.J."/>
            <person name="Vegesana K."/>
            <person name="Stoesser N."/>
            <person name="Crook D."/>
            <person name="Vaughan A."/>
            <person name="Barry K."/>
            <person name="Parikh H."/>
            <person name="Sebra R."/>
            <person name="Kotay S."/>
            <person name="Walker A.S."/>
            <person name="Sheppard A.E."/>
        </authorList>
    </citation>
    <scope>NUCLEOTIDE SEQUENCE [LARGE SCALE GENOMIC DNA]</scope>
    <source>
        <strain evidence="2 6">CAV1761</strain>
    </source>
</reference>
<dbReference type="EMBL" id="QJQB01000025">
    <property type="protein sequence ID" value="PYA74861.1"/>
    <property type="molecule type" value="Genomic_DNA"/>
</dbReference>
<protein>
    <submittedName>
        <fullName evidence="2">HD domain-containing protein</fullName>
    </submittedName>
    <submittedName>
        <fullName evidence="3">Phosphohydrolase</fullName>
    </submittedName>
</protein>
<accession>A0A2V4GUF2</accession>
<evidence type="ECO:0000259" key="1">
    <source>
        <dbReference type="SMART" id="SM00471"/>
    </source>
</evidence>
<evidence type="ECO:0000313" key="5">
    <source>
        <dbReference type="Proteomes" id="UP000050489"/>
    </source>
</evidence>
<reference evidence="4" key="6">
    <citation type="submission" date="2018-06" db="EMBL/GenBank/DDBJ databases">
        <authorList>
            <person name="Martins R.C."/>
            <person name="Perdigao-Neto L.V."/>
            <person name="Costa S.F."/>
            <person name="Levin A.S.S."/>
        </authorList>
    </citation>
    <scope>NUCLEOTIDE SEQUENCE</scope>
    <source>
        <strain evidence="4">1283</strain>
    </source>
</reference>
<dbReference type="Proteomes" id="UP000050489">
    <property type="component" value="Unassembled WGS sequence"/>
</dbReference>
<name>A0A2V4GUF2_SERMA</name>
<dbReference type="RefSeq" id="WP_047727645.1">
    <property type="nucleotide sequence ID" value="NZ_CADDTT010000003.1"/>
</dbReference>
<dbReference type="AlphaFoldDB" id="A0A2V4GUF2"/>
<organism evidence="3 5">
    <name type="scientific">Serratia marcescens</name>
    <dbReference type="NCBI Taxonomy" id="615"/>
    <lineage>
        <taxon>Bacteria</taxon>
        <taxon>Pseudomonadati</taxon>
        <taxon>Pseudomonadota</taxon>
        <taxon>Gammaproteobacteria</taxon>
        <taxon>Enterobacterales</taxon>
        <taxon>Yersiniaceae</taxon>
        <taxon>Serratia</taxon>
    </lineage>
</organism>
<reference evidence="3" key="2">
    <citation type="journal article" date="2017" name="PLoS ONE">
        <title>Genomic and phenotypic characterisation of fluoroquinolone resistance mechanisms in Enterobacteriaceae in Durban, South Africa.</title>
        <authorList>
            <person name="Osei Sekyere J."/>
            <person name="Amoako D.G."/>
        </authorList>
    </citation>
    <scope>NUCLEOTIDE SEQUENCE</scope>
    <source>
        <strain evidence="3">945174350</strain>
    </source>
</reference>
<sequence>MTDFPQQELNVSLPSLTQELLQPFSPYQALAQTLLPLTLESDDGSHDVAHLHRVWKNCRRISKLEGGDRRILCAAVLLHDAVAVEKNSPQRHLASRMAAQQATLTLTRLEWAPADIAAVAHAIEAHSFSAGIPPQTLEARILQDADRLDAIGLIGVARCFYIGGRMRSALYDAADPRAEHRQYDDKRFSLDHFETKLFKLQDSFQTAAGRHMAELRTERMRRFVDDLLEEV</sequence>